<evidence type="ECO:0000313" key="2">
    <source>
        <dbReference type="EMBL" id="KFN92378.1"/>
    </source>
</evidence>
<reference evidence="2 3" key="1">
    <citation type="submission" date="2014-08" db="EMBL/GenBank/DDBJ databases">
        <title>Genome sequence of Tetragenococcus muriaticus.</title>
        <authorList>
            <person name="Chuea-nongthon C."/>
            <person name="Rodtong S."/>
            <person name="Yongsawatdigul J."/>
            <person name="Steele J.L."/>
            <person name="Liu X.-y."/>
            <person name="Speers J."/>
            <person name="Glasner J.D."/>
            <person name="Neeno-Eckwall E.C."/>
        </authorList>
    </citation>
    <scope>NUCLEOTIDE SEQUENCE [LARGE SCALE GENOMIC DNA]</scope>
    <source>
        <strain evidence="2 3">3MR10-3</strain>
    </source>
</reference>
<keyword evidence="1" id="KW-0812">Transmembrane</keyword>
<proteinExistence type="predicted"/>
<evidence type="ECO:0000256" key="1">
    <source>
        <dbReference type="SAM" id="Phobius"/>
    </source>
</evidence>
<dbReference type="NCBIfam" id="NF042930">
    <property type="entry name" value="EF0163_fam"/>
    <property type="match status" value="1"/>
</dbReference>
<gene>
    <name evidence="2" type="ORF">TMU3MR103_0507</name>
</gene>
<evidence type="ECO:0000313" key="3">
    <source>
        <dbReference type="Proteomes" id="UP000029381"/>
    </source>
</evidence>
<feature type="transmembrane region" description="Helical" evidence="1">
    <location>
        <begin position="6"/>
        <end position="24"/>
    </location>
</feature>
<dbReference type="Proteomes" id="UP000029381">
    <property type="component" value="Unassembled WGS sequence"/>
</dbReference>
<dbReference type="RefSeq" id="WP_028790599.1">
    <property type="nucleotide sequence ID" value="NZ_JPVT01000050.1"/>
</dbReference>
<dbReference type="PATRIC" id="fig|1302648.3.peg.493"/>
<comment type="caution">
    <text evidence="2">The sequence shown here is derived from an EMBL/GenBank/DDBJ whole genome shotgun (WGS) entry which is preliminary data.</text>
</comment>
<keyword evidence="1" id="KW-0472">Membrane</keyword>
<keyword evidence="3" id="KW-1185">Reference proteome</keyword>
<dbReference type="InterPro" id="IPR049982">
    <property type="entry name" value="EF0163-like"/>
</dbReference>
<dbReference type="EMBL" id="JPVT01000050">
    <property type="protein sequence ID" value="KFN92378.1"/>
    <property type="molecule type" value="Genomic_DNA"/>
</dbReference>
<dbReference type="AlphaFoldDB" id="A0A091CDR8"/>
<organism evidence="2 3">
    <name type="scientific">Tetragenococcus muriaticus 3MR10-3</name>
    <dbReference type="NCBI Taxonomy" id="1302648"/>
    <lineage>
        <taxon>Bacteria</taxon>
        <taxon>Bacillati</taxon>
        <taxon>Bacillota</taxon>
        <taxon>Bacilli</taxon>
        <taxon>Lactobacillales</taxon>
        <taxon>Enterococcaceae</taxon>
        <taxon>Tetragenococcus</taxon>
    </lineage>
</organism>
<keyword evidence="1" id="KW-1133">Transmembrane helix</keyword>
<sequence>MKKAHILLWIAGIILFVISVLYLLHLSQRDDDFFLEETSEIPTEVSTTANSTEQTTSPQTLLENFGENWLNFSNIEERNQQVKKYMTKEAFESDQLDTDTTEDRTSTGAVKSITQDIEDPQKYIILGEETTQEKTREVILEIRLTDEASPEIEHFESNYKE</sequence>
<name>A0A091CDR8_9ENTE</name>
<accession>A0A091CDR8</accession>
<protein>
    <submittedName>
        <fullName evidence="2">Uncharacterized protein</fullName>
    </submittedName>
</protein>